<dbReference type="SUPFAM" id="SSF51306">
    <property type="entry name" value="LexA/Signal peptidase"/>
    <property type="match status" value="1"/>
</dbReference>
<keyword evidence="2" id="KW-0238">DNA-binding</keyword>
<protein>
    <submittedName>
        <fullName evidence="5">Putative transcriptional regulator</fullName>
    </submittedName>
</protein>
<dbReference type="PANTHER" id="PTHR40661">
    <property type="match status" value="1"/>
</dbReference>
<dbReference type="OrthoDB" id="528805at2"/>
<dbReference type="Pfam" id="PF00717">
    <property type="entry name" value="Peptidase_S24"/>
    <property type="match status" value="1"/>
</dbReference>
<dbReference type="SMART" id="SM00530">
    <property type="entry name" value="HTH_XRE"/>
    <property type="match status" value="1"/>
</dbReference>
<keyword evidence="3" id="KW-0804">Transcription</keyword>
<evidence type="ECO:0000256" key="1">
    <source>
        <dbReference type="ARBA" id="ARBA00023015"/>
    </source>
</evidence>
<dbReference type="Pfam" id="PF01381">
    <property type="entry name" value="HTH_3"/>
    <property type="match status" value="1"/>
</dbReference>
<comment type="caution">
    <text evidence="5">The sequence shown here is derived from an EMBL/GenBank/DDBJ whole genome shotgun (WGS) entry which is preliminary data.</text>
</comment>
<evidence type="ECO:0000313" key="6">
    <source>
        <dbReference type="Proteomes" id="UP000004291"/>
    </source>
</evidence>
<dbReference type="EMBL" id="ABIA03000004">
    <property type="protein sequence ID" value="EDQ34266.1"/>
    <property type="molecule type" value="Genomic_DNA"/>
</dbReference>
<proteinExistence type="predicted"/>
<name>A9D2S8_HOEPD</name>
<keyword evidence="6" id="KW-1185">Reference proteome</keyword>
<dbReference type="SUPFAM" id="SSF47413">
    <property type="entry name" value="lambda repressor-like DNA-binding domains"/>
    <property type="match status" value="1"/>
</dbReference>
<evidence type="ECO:0000256" key="2">
    <source>
        <dbReference type="ARBA" id="ARBA00023125"/>
    </source>
</evidence>
<evidence type="ECO:0000313" key="5">
    <source>
        <dbReference type="EMBL" id="EDQ34266.1"/>
    </source>
</evidence>
<reference evidence="5 6" key="2">
    <citation type="submission" date="2012-06" db="EMBL/GenBank/DDBJ databases">
        <authorList>
            <person name="Fiebig A."/>
        </authorList>
    </citation>
    <scope>NUCLEOTIDE SEQUENCE [LARGE SCALE GENOMIC DNA]</scope>
    <source>
        <strain evidence="5 6">DFL-43</strain>
    </source>
</reference>
<gene>
    <name evidence="5" type="ORF">HPDFL43_14752</name>
</gene>
<feature type="domain" description="HTH cro/C1-type" evidence="4">
    <location>
        <begin position="24"/>
        <end position="68"/>
    </location>
</feature>
<keyword evidence="1" id="KW-0805">Transcription regulation</keyword>
<evidence type="ECO:0000256" key="3">
    <source>
        <dbReference type="ARBA" id="ARBA00023163"/>
    </source>
</evidence>
<dbReference type="Gene3D" id="2.10.109.10">
    <property type="entry name" value="Umud Fragment, subunit A"/>
    <property type="match status" value="1"/>
</dbReference>
<dbReference type="InterPro" id="IPR015927">
    <property type="entry name" value="Peptidase_S24_S26A/B/C"/>
</dbReference>
<accession>A9D2S8</accession>
<evidence type="ECO:0000259" key="4">
    <source>
        <dbReference type="PROSITE" id="PS50943"/>
    </source>
</evidence>
<organism evidence="5 6">
    <name type="scientific">Hoeflea phototrophica (strain DSM 17068 / NCIMB 14078 / DFL-43)</name>
    <dbReference type="NCBI Taxonomy" id="411684"/>
    <lineage>
        <taxon>Bacteria</taxon>
        <taxon>Pseudomonadati</taxon>
        <taxon>Pseudomonadota</taxon>
        <taxon>Alphaproteobacteria</taxon>
        <taxon>Hyphomicrobiales</taxon>
        <taxon>Rhizobiaceae</taxon>
        <taxon>Hoeflea</taxon>
    </lineage>
</organism>
<dbReference type="InterPro" id="IPR001387">
    <property type="entry name" value="Cro/C1-type_HTH"/>
</dbReference>
<dbReference type="Gene3D" id="1.10.260.40">
    <property type="entry name" value="lambda repressor-like DNA-binding domains"/>
    <property type="match status" value="1"/>
</dbReference>
<dbReference type="PANTHER" id="PTHR40661:SF3">
    <property type="entry name" value="FELS-1 PROPHAGE TRANSCRIPTIONAL REGULATOR"/>
    <property type="match status" value="1"/>
</dbReference>
<dbReference type="eggNOG" id="COG2932">
    <property type="taxonomic scope" value="Bacteria"/>
</dbReference>
<dbReference type="RefSeq" id="WP_007198709.1">
    <property type="nucleotide sequence ID" value="NZ_CM002917.1"/>
</dbReference>
<dbReference type="GO" id="GO:0003677">
    <property type="term" value="F:DNA binding"/>
    <property type="evidence" value="ECO:0007669"/>
    <property type="project" value="UniProtKB-KW"/>
</dbReference>
<dbReference type="CDD" id="cd06529">
    <property type="entry name" value="S24_LexA-like"/>
    <property type="match status" value="1"/>
</dbReference>
<dbReference type="STRING" id="411684.HPDFL43_14752"/>
<dbReference type="CDD" id="cd00093">
    <property type="entry name" value="HTH_XRE"/>
    <property type="match status" value="1"/>
</dbReference>
<dbReference type="Proteomes" id="UP000004291">
    <property type="component" value="Chromosome"/>
</dbReference>
<dbReference type="InterPro" id="IPR010982">
    <property type="entry name" value="Lambda_DNA-bd_dom_sf"/>
</dbReference>
<reference evidence="5 6" key="1">
    <citation type="submission" date="2007-10" db="EMBL/GenBank/DDBJ databases">
        <authorList>
            <person name="Wagner-Dobler I."/>
            <person name="Ferriera S."/>
            <person name="Johnson J."/>
            <person name="Kravitz S."/>
            <person name="Beeson K."/>
            <person name="Sutton G."/>
            <person name="Rogers Y.-H."/>
            <person name="Friedman R."/>
            <person name="Frazier M."/>
            <person name="Venter J.C."/>
        </authorList>
    </citation>
    <scope>NUCLEOTIDE SEQUENCE [LARGE SCALE GENOMIC DNA]</scope>
    <source>
        <strain evidence="5 6">DFL-43</strain>
    </source>
</reference>
<dbReference type="InterPro" id="IPR039418">
    <property type="entry name" value="LexA-like"/>
</dbReference>
<dbReference type="AlphaFoldDB" id="A9D2S8"/>
<dbReference type="InterPro" id="IPR036286">
    <property type="entry name" value="LexA/Signal_pep-like_sf"/>
</dbReference>
<dbReference type="PROSITE" id="PS50943">
    <property type="entry name" value="HTH_CROC1"/>
    <property type="match status" value="1"/>
</dbReference>
<dbReference type="HOGENOM" id="CLU_066192_1_2_5"/>
<sequence length="229" mass="25012">MARARQTAPGVGERIQSLVGKDQTLEQFAQKIGVSSRTLGNYLRGEREPSYEFLRRVRTICGADINWLITGEGTAERALAVRGEAPNQVSIPRYAIQASAGDGAVVLSQEIEDFFTVSPDWLARYLPKGAKAGIIEARGDSMEPTIADGDILLLDFSISSSVVSDGGVFVISVDGALLVKRLQLTVDGHILIRSDNDLYEQEKVTREFADERITVHAKVVWAGGPIRKR</sequence>